<sequence>SAGVDSGANHPGTLSGIHSHNFSGDGYNQWQLDDTQGQVRMRLATSSAATQLNLGYLIQQSPTSSQRGAYRGAGFELRTDAWAVVRGGEGVLLTTSARSAQGAGVTSTQMDASEALAGFKSAEELAETISDAATAQNALVSKNAATAHKDFVALLDPEQKGKFSGAVNGQEASKAQSGSRELDASQPVEKFGAPIVVMDSPTSINWATPASTVLFAGQQLRWITQGDVQMTAAHTVSSVAANAASFFTHSGGIQAIAANGPVSLQAHTDQLEIVADKSVTVISVNDSIEIKANQKIVLQAGQSSITLEGGDITFACPGNFTVKGGKHVFNGGNSKPALMEAFPELLIPALEHLNKKPALPTAKDNAVYDEQIRFKNSSNFPLRDIPYTLFLENGKSIKGVTDKSGLTSRVISNEPIMIQSVELRATVVPQCCNSAAHASSTMITFPIADVKTNDIDIGSSIVEIKTPDGESRSLTSGEIAISRILFKDSIDYSKVRVHKREFLWFGLQPDNVAMTPNGEIYFNEEKFKEDFSAETFDLKLWFIHEMVHVWQHQLGYPVMARGAVRIRLAYDYTLQEEKTLRDYNMEAQGNLLADYWALVSTNNSPSYFNESKHIGDRVLYEKVIGNFISNPSDKFNLPKIFL</sequence>
<gene>
    <name evidence="4" type="ORF">GM672_27290</name>
</gene>
<comment type="caution">
    <text evidence="4">The sequence shown here is derived from an EMBL/GenBank/DDBJ whole genome shotgun (WGS) entry which is preliminary data.</text>
</comment>
<dbReference type="InterPro" id="IPR028244">
    <property type="entry name" value="T6SS_Rhs_Vgr_dom"/>
</dbReference>
<organism evidence="4 5">
    <name type="scientific">Pseudoduganella buxea</name>
    <dbReference type="NCBI Taxonomy" id="1949069"/>
    <lineage>
        <taxon>Bacteria</taxon>
        <taxon>Pseudomonadati</taxon>
        <taxon>Pseudomonadota</taxon>
        <taxon>Betaproteobacteria</taxon>
        <taxon>Burkholderiales</taxon>
        <taxon>Oxalobacteraceae</taxon>
        <taxon>Telluria group</taxon>
        <taxon>Pseudoduganella</taxon>
    </lineage>
</organism>
<evidence type="ECO:0000256" key="1">
    <source>
        <dbReference type="SAM" id="MobiDB-lite"/>
    </source>
</evidence>
<feature type="compositionally biased region" description="Polar residues" evidence="1">
    <location>
        <begin position="170"/>
        <end position="179"/>
    </location>
</feature>
<feature type="region of interest" description="Disordered" evidence="1">
    <location>
        <begin position="1"/>
        <end position="20"/>
    </location>
</feature>
<dbReference type="Pfam" id="PF13296">
    <property type="entry name" value="T6SS_Vgr"/>
    <property type="match status" value="1"/>
</dbReference>
<dbReference type="InterPro" id="IPR018769">
    <property type="entry name" value="VgrG2_DUF2345"/>
</dbReference>
<dbReference type="SUPFAM" id="SSF69349">
    <property type="entry name" value="Phage fibre proteins"/>
    <property type="match status" value="1"/>
</dbReference>
<feature type="domain" description="Putative type VI secretion system Rhs element associated Vgr" evidence="3">
    <location>
        <begin position="21"/>
        <end position="133"/>
    </location>
</feature>
<dbReference type="Pfam" id="PF10106">
    <property type="entry name" value="DUF2345"/>
    <property type="match status" value="1"/>
</dbReference>
<feature type="non-terminal residue" evidence="4">
    <location>
        <position position="1"/>
    </location>
</feature>
<accession>A0A6I3T4Q0</accession>
<proteinExistence type="predicted"/>
<dbReference type="OrthoDB" id="1907165at2"/>
<reference evidence="4 5" key="1">
    <citation type="submission" date="2019-11" db="EMBL/GenBank/DDBJ databases">
        <title>Type strains purchased from KCTC, JCM and DSMZ.</title>
        <authorList>
            <person name="Lu H."/>
        </authorList>
    </citation>
    <scope>NUCLEOTIDE SEQUENCE [LARGE SCALE GENOMIC DNA]</scope>
    <source>
        <strain evidence="4 5">KCTC 52429</strain>
    </source>
</reference>
<feature type="region of interest" description="Disordered" evidence="1">
    <location>
        <begin position="163"/>
        <end position="184"/>
    </location>
</feature>
<dbReference type="RefSeq" id="WP_155473636.1">
    <property type="nucleotide sequence ID" value="NZ_WNKZ01000179.1"/>
</dbReference>
<dbReference type="EMBL" id="WNKZ01000179">
    <property type="protein sequence ID" value="MTV56424.1"/>
    <property type="molecule type" value="Genomic_DNA"/>
</dbReference>
<dbReference type="AlphaFoldDB" id="A0A6I3T4Q0"/>
<evidence type="ECO:0000313" key="5">
    <source>
        <dbReference type="Proteomes" id="UP000430634"/>
    </source>
</evidence>
<evidence type="ECO:0000259" key="2">
    <source>
        <dbReference type="Pfam" id="PF10106"/>
    </source>
</evidence>
<name>A0A6I3T4Q0_9BURK</name>
<protein>
    <submittedName>
        <fullName evidence="4">DUF2345 domain-containing protein</fullName>
    </submittedName>
</protein>
<evidence type="ECO:0000259" key="3">
    <source>
        <dbReference type="Pfam" id="PF13296"/>
    </source>
</evidence>
<dbReference type="Proteomes" id="UP000430634">
    <property type="component" value="Unassembled WGS sequence"/>
</dbReference>
<evidence type="ECO:0000313" key="4">
    <source>
        <dbReference type="EMBL" id="MTV56424.1"/>
    </source>
</evidence>
<feature type="domain" description="DUF2345" evidence="2">
    <location>
        <begin position="185"/>
        <end position="332"/>
    </location>
</feature>